<reference evidence="1" key="2">
    <citation type="submission" date="2019-07" db="EMBL/GenBank/DDBJ databases">
        <authorList>
            <person name="Seetharam A."/>
            <person name="Woodhouse M."/>
            <person name="Cannon E."/>
        </authorList>
    </citation>
    <scope>NUCLEOTIDE SEQUENCE [LARGE SCALE GENOMIC DNA]</scope>
    <source>
        <strain evidence="1">cv. B73</strain>
    </source>
</reference>
<reference evidence="2" key="1">
    <citation type="journal article" date="2009" name="Science">
        <title>The B73 maize genome: complexity, diversity, and dynamics.</title>
        <authorList>
            <person name="Schnable P.S."/>
            <person name="Ware D."/>
            <person name="Fulton R.S."/>
            <person name="Stein J.C."/>
            <person name="Wei F."/>
            <person name="Pasternak S."/>
            <person name="Liang C."/>
            <person name="Zhang J."/>
            <person name="Fulton L."/>
            <person name="Graves T.A."/>
            <person name="Minx P."/>
            <person name="Reily A.D."/>
            <person name="Courtney L."/>
            <person name="Kruchowski S.S."/>
            <person name="Tomlinson C."/>
            <person name="Strong C."/>
            <person name="Delehaunty K."/>
            <person name="Fronick C."/>
            <person name="Courtney B."/>
            <person name="Rock S.M."/>
            <person name="Belter E."/>
            <person name="Du F."/>
            <person name="Kim K."/>
            <person name="Abbott R.M."/>
            <person name="Cotton M."/>
            <person name="Levy A."/>
            <person name="Marchetto P."/>
            <person name="Ochoa K."/>
            <person name="Jackson S.M."/>
            <person name="Gillam B."/>
            <person name="Chen W."/>
            <person name="Yan L."/>
            <person name="Higginbotham J."/>
            <person name="Cardenas M."/>
            <person name="Waligorski J."/>
            <person name="Applebaum E."/>
            <person name="Phelps L."/>
            <person name="Falcone J."/>
            <person name="Kanchi K."/>
            <person name="Thane T."/>
            <person name="Scimone A."/>
            <person name="Thane N."/>
            <person name="Henke J."/>
            <person name="Wang T."/>
            <person name="Ruppert J."/>
            <person name="Shah N."/>
            <person name="Rotter K."/>
            <person name="Hodges J."/>
            <person name="Ingenthron E."/>
            <person name="Cordes M."/>
            <person name="Kohlberg S."/>
            <person name="Sgro J."/>
            <person name="Delgado B."/>
            <person name="Mead K."/>
            <person name="Chinwalla A."/>
            <person name="Leonard S."/>
            <person name="Crouse K."/>
            <person name="Collura K."/>
            <person name="Kudrna D."/>
            <person name="Currie J."/>
            <person name="He R."/>
            <person name="Angelova A."/>
            <person name="Rajasekar S."/>
            <person name="Mueller T."/>
            <person name="Lomeli R."/>
            <person name="Scara G."/>
            <person name="Ko A."/>
            <person name="Delaney K."/>
            <person name="Wissotski M."/>
            <person name="Lopez G."/>
            <person name="Campos D."/>
            <person name="Braidotti M."/>
            <person name="Ashley E."/>
            <person name="Golser W."/>
            <person name="Kim H."/>
            <person name="Lee S."/>
            <person name="Lin J."/>
            <person name="Dujmic Z."/>
            <person name="Kim W."/>
            <person name="Talag J."/>
            <person name="Zuccolo A."/>
            <person name="Fan C."/>
            <person name="Sebastian A."/>
            <person name="Kramer M."/>
            <person name="Spiegel L."/>
            <person name="Nascimento L."/>
            <person name="Zutavern T."/>
            <person name="Miller B."/>
            <person name="Ambroise C."/>
            <person name="Muller S."/>
            <person name="Spooner W."/>
            <person name="Narechania A."/>
            <person name="Ren L."/>
            <person name="Wei S."/>
            <person name="Kumari S."/>
            <person name="Faga B."/>
            <person name="Levy M.J."/>
            <person name="McMahan L."/>
            <person name="Van Buren P."/>
            <person name="Vaughn M.W."/>
            <person name="Ying K."/>
            <person name="Yeh C.-T."/>
            <person name="Emrich S.J."/>
            <person name="Jia Y."/>
            <person name="Kalyanaraman A."/>
            <person name="Hsia A.-P."/>
            <person name="Barbazuk W.B."/>
            <person name="Baucom R.S."/>
            <person name="Brutnell T.P."/>
            <person name="Carpita N.C."/>
            <person name="Chaparro C."/>
            <person name="Chia J.-M."/>
            <person name="Deragon J.-M."/>
            <person name="Estill J.C."/>
            <person name="Fu Y."/>
            <person name="Jeddeloh J.A."/>
            <person name="Han Y."/>
            <person name="Lee H."/>
            <person name="Li P."/>
            <person name="Lisch D.R."/>
            <person name="Liu S."/>
            <person name="Liu Z."/>
            <person name="Nagel D.H."/>
            <person name="McCann M.C."/>
            <person name="SanMiguel P."/>
            <person name="Myers A.M."/>
            <person name="Nettleton D."/>
            <person name="Nguyen J."/>
            <person name="Penning B.W."/>
            <person name="Ponnala L."/>
            <person name="Schneider K.L."/>
            <person name="Schwartz D.C."/>
            <person name="Sharma A."/>
            <person name="Soderlund C."/>
            <person name="Springer N.M."/>
            <person name="Sun Q."/>
            <person name="Wang H."/>
            <person name="Waterman M."/>
            <person name="Westerman R."/>
            <person name="Wolfgruber T.K."/>
            <person name="Yang L."/>
            <person name="Yu Y."/>
            <person name="Zhang L."/>
            <person name="Zhou S."/>
            <person name="Zhu Q."/>
            <person name="Bennetzen J.L."/>
            <person name="Dawe R.K."/>
            <person name="Jiang J."/>
            <person name="Jiang N."/>
            <person name="Presting G.G."/>
            <person name="Wessler S.R."/>
            <person name="Aluru S."/>
            <person name="Martienssen R.A."/>
            <person name="Clifton S.W."/>
            <person name="McCombie W.R."/>
            <person name="Wing R.A."/>
            <person name="Wilson R.K."/>
        </authorList>
    </citation>
    <scope>NUCLEOTIDE SEQUENCE [LARGE SCALE GENOMIC DNA]</scope>
    <source>
        <strain evidence="2">cv. B73</strain>
    </source>
</reference>
<protein>
    <submittedName>
        <fullName evidence="1">Uncharacterized protein</fullName>
    </submittedName>
</protein>
<proteinExistence type="predicted"/>
<sequence>MASSPRQRAPPLLCCRTSLPLPRSLVAQRAPSPTCAASCMLQQHAVMPAGGLLFLRSPVVVVVHPGETPRVLRGEEGKPLDAHRCSERCTNRNHHRPYKHRLGLFMDREMMIEPVMWCQPQDAVGGRPEGWT</sequence>
<dbReference type="EnsemblPlants" id="Zm00001eb193410_T001">
    <property type="protein sequence ID" value="Zm00001eb193410_P001"/>
    <property type="gene ID" value="Zm00001eb193410"/>
</dbReference>
<reference evidence="1" key="3">
    <citation type="submission" date="2021-05" db="UniProtKB">
        <authorList>
            <consortium name="EnsemblPlants"/>
        </authorList>
    </citation>
    <scope>IDENTIFICATION</scope>
    <source>
        <strain evidence="1">cv. B73</strain>
    </source>
</reference>
<keyword evidence="2" id="KW-1185">Reference proteome</keyword>
<dbReference type="AlphaFoldDB" id="A0A804NXD1"/>
<organism evidence="1 2">
    <name type="scientific">Zea mays</name>
    <name type="common">Maize</name>
    <dbReference type="NCBI Taxonomy" id="4577"/>
    <lineage>
        <taxon>Eukaryota</taxon>
        <taxon>Viridiplantae</taxon>
        <taxon>Streptophyta</taxon>
        <taxon>Embryophyta</taxon>
        <taxon>Tracheophyta</taxon>
        <taxon>Spermatophyta</taxon>
        <taxon>Magnoliopsida</taxon>
        <taxon>Liliopsida</taxon>
        <taxon>Poales</taxon>
        <taxon>Poaceae</taxon>
        <taxon>PACMAD clade</taxon>
        <taxon>Panicoideae</taxon>
        <taxon>Andropogonodae</taxon>
        <taxon>Andropogoneae</taxon>
        <taxon>Tripsacinae</taxon>
        <taxon>Zea</taxon>
    </lineage>
</organism>
<accession>A0A804NXD1</accession>
<evidence type="ECO:0000313" key="2">
    <source>
        <dbReference type="Proteomes" id="UP000007305"/>
    </source>
</evidence>
<evidence type="ECO:0000313" key="1">
    <source>
        <dbReference type="EnsemblPlants" id="Zm00001eb193410_P001"/>
    </source>
</evidence>
<dbReference type="Gramene" id="Zm00001eb193410_T001">
    <property type="protein sequence ID" value="Zm00001eb193410_P001"/>
    <property type="gene ID" value="Zm00001eb193410"/>
</dbReference>
<name>A0A804NXD1_MAIZE</name>
<dbReference type="InParanoid" id="A0A804NXD1"/>
<dbReference type="Proteomes" id="UP000007305">
    <property type="component" value="Chromosome 4"/>
</dbReference>